<dbReference type="AlphaFoldDB" id="A0A673KW29"/>
<reference evidence="3" key="2">
    <citation type="submission" date="2025-09" db="UniProtKB">
        <authorList>
            <consortium name="Ensembl"/>
        </authorList>
    </citation>
    <scope>IDENTIFICATION</scope>
</reference>
<dbReference type="Pfam" id="PF00106">
    <property type="entry name" value="adh_short"/>
    <property type="match status" value="1"/>
</dbReference>
<keyword evidence="4" id="KW-1185">Reference proteome</keyword>
<dbReference type="Proteomes" id="UP000472270">
    <property type="component" value="Unassembled WGS sequence"/>
</dbReference>
<dbReference type="PANTHER" id="PTHR43115">
    <property type="entry name" value="DEHYDROGENASE/REDUCTASE SDR FAMILY MEMBER 11"/>
    <property type="match status" value="1"/>
</dbReference>
<dbReference type="SUPFAM" id="SSF51735">
    <property type="entry name" value="NAD(P)-binding Rossmann-fold domains"/>
    <property type="match status" value="1"/>
</dbReference>
<accession>A0A673KW29</accession>
<evidence type="ECO:0000256" key="1">
    <source>
        <dbReference type="ARBA" id="ARBA00006484"/>
    </source>
</evidence>
<protein>
    <recommendedName>
        <fullName evidence="5">Dehydrogenase/reductase (SDR family) member 11b</fullName>
    </recommendedName>
</protein>
<name>A0A673KW29_9TELE</name>
<proteinExistence type="inferred from homology"/>
<dbReference type="Gene3D" id="3.40.50.720">
    <property type="entry name" value="NAD(P)-binding Rossmann-like Domain"/>
    <property type="match status" value="1"/>
</dbReference>
<dbReference type="PANTHER" id="PTHR43115:SF4">
    <property type="entry name" value="DEHYDROGENASE_REDUCTASE SDR FAMILY MEMBER 11"/>
    <property type="match status" value="1"/>
</dbReference>
<dbReference type="InterPro" id="IPR002347">
    <property type="entry name" value="SDR_fam"/>
</dbReference>
<dbReference type="Ensembl" id="ENSSRHT00000072747.1">
    <property type="protein sequence ID" value="ENSSRHP00000070820.1"/>
    <property type="gene ID" value="ENSSRHG00000035231.1"/>
</dbReference>
<sequence>MDRWRGRVALVTGASVGIGAAIAKSLVQHGMKVVGCARNVEQIEVMRRYSIHLREVKVYVPVF</sequence>
<evidence type="ECO:0000313" key="4">
    <source>
        <dbReference type="Proteomes" id="UP000472270"/>
    </source>
</evidence>
<dbReference type="InterPro" id="IPR036291">
    <property type="entry name" value="NAD(P)-bd_dom_sf"/>
</dbReference>
<evidence type="ECO:0000313" key="3">
    <source>
        <dbReference type="Ensembl" id="ENSSRHP00000070820.1"/>
    </source>
</evidence>
<dbReference type="GO" id="GO:0016491">
    <property type="term" value="F:oxidoreductase activity"/>
    <property type="evidence" value="ECO:0007669"/>
    <property type="project" value="UniProtKB-KW"/>
</dbReference>
<reference evidence="3" key="1">
    <citation type="submission" date="2025-08" db="UniProtKB">
        <authorList>
            <consortium name="Ensembl"/>
        </authorList>
    </citation>
    <scope>IDENTIFICATION</scope>
</reference>
<evidence type="ECO:0008006" key="5">
    <source>
        <dbReference type="Google" id="ProtNLM"/>
    </source>
</evidence>
<evidence type="ECO:0000256" key="2">
    <source>
        <dbReference type="ARBA" id="ARBA00023002"/>
    </source>
</evidence>
<keyword evidence="2" id="KW-0560">Oxidoreductase</keyword>
<organism evidence="3 4">
    <name type="scientific">Sinocyclocheilus rhinocerous</name>
    <dbReference type="NCBI Taxonomy" id="307959"/>
    <lineage>
        <taxon>Eukaryota</taxon>
        <taxon>Metazoa</taxon>
        <taxon>Chordata</taxon>
        <taxon>Craniata</taxon>
        <taxon>Vertebrata</taxon>
        <taxon>Euteleostomi</taxon>
        <taxon>Actinopterygii</taxon>
        <taxon>Neopterygii</taxon>
        <taxon>Teleostei</taxon>
        <taxon>Ostariophysi</taxon>
        <taxon>Cypriniformes</taxon>
        <taxon>Cyprinidae</taxon>
        <taxon>Cyprininae</taxon>
        <taxon>Sinocyclocheilus</taxon>
    </lineage>
</organism>
<comment type="similarity">
    <text evidence="1">Belongs to the short-chain dehydrogenases/reductases (SDR) family.</text>
</comment>